<protein>
    <submittedName>
        <fullName evidence="1">Uncharacterized protein</fullName>
    </submittedName>
</protein>
<reference evidence="1" key="1">
    <citation type="submission" date="2021-08" db="EMBL/GenBank/DDBJ databases">
        <title>Whole genome sequencing of non-tuberculosis mycobacteria type-strains.</title>
        <authorList>
            <person name="Igarashi Y."/>
            <person name="Osugi A."/>
            <person name="Mitarai S."/>
        </authorList>
    </citation>
    <scope>NUCLEOTIDE SEQUENCE</scope>
    <source>
        <strain evidence="1">JCM 30995</strain>
    </source>
</reference>
<gene>
    <name evidence="1" type="ORF">K3U94_03145</name>
</gene>
<accession>A0A9X7WIT5</accession>
<dbReference type="KEGG" id="mher:K3U94_03145"/>
<dbReference type="Proteomes" id="UP000825008">
    <property type="component" value="Chromosome"/>
</dbReference>
<dbReference type="EMBL" id="CP080997">
    <property type="protein sequence ID" value="QZA08337.1"/>
    <property type="molecule type" value="Genomic_DNA"/>
</dbReference>
<dbReference type="AlphaFoldDB" id="A0A9X7WIT5"/>
<name>A0A9X7WIT5_9MYCO</name>
<dbReference type="OrthoDB" id="3540641at2"/>
<sequence>MTIPEPVAIDLTDDERRLMVHGLNEYRGSATRAMPFLTPVMGLSTIDEFRALVQRLIDALEAGAPLSDLDWARALFLTEISWASDLVGSGIDFATNVRDEKALPLLRSIQYKVSNYDRFVLLRDNFLNPPLDAAPR</sequence>
<evidence type="ECO:0000313" key="1">
    <source>
        <dbReference type="EMBL" id="QZA08337.1"/>
    </source>
</evidence>
<proteinExistence type="predicted"/>
<evidence type="ECO:0000313" key="2">
    <source>
        <dbReference type="Proteomes" id="UP000825008"/>
    </source>
</evidence>
<dbReference type="RefSeq" id="WP_131721497.1">
    <property type="nucleotide sequence ID" value="NZ_CP080997.1"/>
</dbReference>
<organism evidence="1 2">
    <name type="scientific">Mycolicibacter heraklionensis</name>
    <dbReference type="NCBI Taxonomy" id="512402"/>
    <lineage>
        <taxon>Bacteria</taxon>
        <taxon>Bacillati</taxon>
        <taxon>Actinomycetota</taxon>
        <taxon>Actinomycetes</taxon>
        <taxon>Mycobacteriales</taxon>
        <taxon>Mycobacteriaceae</taxon>
        <taxon>Mycolicibacter</taxon>
    </lineage>
</organism>